<accession>A0A1R3L292</accession>
<keyword evidence="3" id="KW-1185">Reference proteome</keyword>
<dbReference type="Proteomes" id="UP000187203">
    <property type="component" value="Unassembled WGS sequence"/>
</dbReference>
<gene>
    <name evidence="2" type="ORF">COLO4_01642</name>
</gene>
<feature type="region of interest" description="Disordered" evidence="1">
    <location>
        <begin position="191"/>
        <end position="223"/>
    </location>
</feature>
<evidence type="ECO:0000313" key="2">
    <source>
        <dbReference type="EMBL" id="OMP13462.1"/>
    </source>
</evidence>
<name>A0A1R3L292_9ROSI</name>
<sequence>LSRHYFTAVGRQLTHRSGLKLCGIDRWQHLYNHQAILPAIHINFAMRIGDDDRDNGYASGDGSVKRAGLKRQQTASAAARAFREHPERDTLLFKLPDNLSDSAVRFCTVVAIDQQVACQPVELPEKRDPQQALFAHGNGGRLYDFRRRDHVIVVLMVCNIDSITVIRRLRRLTQFNFDAQHPGELAKKMAKRRDMARVARRKQAPDAAEDTDQYGIDDNNYRA</sequence>
<evidence type="ECO:0000313" key="3">
    <source>
        <dbReference type="Proteomes" id="UP000187203"/>
    </source>
</evidence>
<dbReference type="EMBL" id="AWUE01004231">
    <property type="protein sequence ID" value="OMP13462.1"/>
    <property type="molecule type" value="Genomic_DNA"/>
</dbReference>
<evidence type="ECO:0000256" key="1">
    <source>
        <dbReference type="SAM" id="MobiDB-lite"/>
    </source>
</evidence>
<reference evidence="3" key="1">
    <citation type="submission" date="2013-09" db="EMBL/GenBank/DDBJ databases">
        <title>Corchorus olitorius genome sequencing.</title>
        <authorList>
            <person name="Alam M."/>
            <person name="Haque M.S."/>
            <person name="Islam M.S."/>
            <person name="Emdad E.M."/>
            <person name="Islam M.M."/>
            <person name="Ahmed B."/>
            <person name="Halim A."/>
            <person name="Hossen Q.M.M."/>
            <person name="Hossain M.Z."/>
            <person name="Ahmed R."/>
            <person name="Khan M.M."/>
            <person name="Islam R."/>
            <person name="Rashid M.M."/>
            <person name="Khan S.A."/>
            <person name="Rahman M.S."/>
            <person name="Alam M."/>
            <person name="Yahiya A.S."/>
            <person name="Khan M.S."/>
            <person name="Azam M.S."/>
            <person name="Haque T."/>
            <person name="Lashkar M.Z.H."/>
            <person name="Akhand A.I."/>
            <person name="Morshed G."/>
            <person name="Roy S."/>
            <person name="Uddin K.S."/>
            <person name="Rabeya T."/>
            <person name="Hossain A.S."/>
            <person name="Chowdhury A."/>
            <person name="Snigdha A.R."/>
            <person name="Mortoza M.S."/>
            <person name="Matin S.A."/>
            <person name="Hoque S.M.E."/>
            <person name="Islam M.K."/>
            <person name="Roy D.K."/>
            <person name="Haider R."/>
            <person name="Moosa M.M."/>
            <person name="Elias S.M."/>
            <person name="Hasan A.M."/>
            <person name="Jahan S."/>
            <person name="Shafiuddin M."/>
            <person name="Mahmood N."/>
            <person name="Shommy N.S."/>
        </authorList>
    </citation>
    <scope>NUCLEOTIDE SEQUENCE [LARGE SCALE GENOMIC DNA]</scope>
    <source>
        <strain evidence="3">cv. O-4</strain>
    </source>
</reference>
<comment type="caution">
    <text evidence="2">The sequence shown here is derived from an EMBL/GenBank/DDBJ whole genome shotgun (WGS) entry which is preliminary data.</text>
</comment>
<protein>
    <submittedName>
        <fullName evidence="2">Uncharacterized protein</fullName>
    </submittedName>
</protein>
<proteinExistence type="predicted"/>
<organism evidence="2 3">
    <name type="scientific">Corchorus olitorius</name>
    <dbReference type="NCBI Taxonomy" id="93759"/>
    <lineage>
        <taxon>Eukaryota</taxon>
        <taxon>Viridiplantae</taxon>
        <taxon>Streptophyta</taxon>
        <taxon>Embryophyta</taxon>
        <taxon>Tracheophyta</taxon>
        <taxon>Spermatophyta</taxon>
        <taxon>Magnoliopsida</taxon>
        <taxon>eudicotyledons</taxon>
        <taxon>Gunneridae</taxon>
        <taxon>Pentapetalae</taxon>
        <taxon>rosids</taxon>
        <taxon>malvids</taxon>
        <taxon>Malvales</taxon>
        <taxon>Malvaceae</taxon>
        <taxon>Grewioideae</taxon>
        <taxon>Apeibeae</taxon>
        <taxon>Corchorus</taxon>
    </lineage>
</organism>
<feature type="non-terminal residue" evidence="2">
    <location>
        <position position="1"/>
    </location>
</feature>
<dbReference type="AlphaFoldDB" id="A0A1R3L292"/>